<dbReference type="Pfam" id="PF25863">
    <property type="entry name" value="PglZ_C"/>
    <property type="match status" value="1"/>
</dbReference>
<sequence>MATRASPSTAPSRQLTPDLIRARAEQVIARHGVETVGISATGEWAGEDVIQLQGQRWPVRRCDSVLELGLALNELNAHGQHGVVLSRLHEADLPEDMRARLCGGRLYGLDPWDSVLALFAADRLDPRIPRAPRLAELLISNVPPEGYPSCRARFLDADTVWRSLFRRYLGFDQDLLDAKAVMRWLLSEGAADAWRRMDDEVRQLFRGRIEQRAGRLGLHLLDVAESEYAEYVLAIGLVCELIFDESGSITADRQLAAGRLERYLAGQALAGAAGRRWFALARDLLGDLDEASRQTHRARAQAILDELQISDAGGESLVLQRGYEHRLQRYADALTNALDGRAECSDVGAALQAVRSHELSPGDEGRLERLDVALRLLRYLNVGGTRGANRSLEQLAVSHRDDASFVDWGRRLLLGGDAHAGVSAALERLLTQLRQHRETLNKRFAEALANWDRTSFANGRFVGLEAVLDELVAPLARQSPVLFLVMDGMDYGAYRELEADLSADGWISYGPAGSGRTVSALSTLPSVTRVARASLFSGRLCQGQSDFERNSFANHQGLLHAIGSGKSKPTVYHKAALSEGGGELASDVREAIANPKKRLLGVVVNAIDDHLDKSDQLRLRWSRDQFRQLDALLESARVSGRTVVLTSDHGHVMDWHSHQPVQALAGRWRDSGTEPVEGEIRVANPAVREALGVDSVIVPWSERIRYVRRSNGYHGGATPQEIVVPVGVFRFMGSENAVELSGWDALPAQEPAWWAQAAEPVQRANAAEPAATLKSAKLRGGGETTRQASLFEQLDTTYGPEQDQGERLVEQLLASPTYHRQRKAAGRIAPKESVLRQFLHALLQADGRLSRKRLAAAMDIPELRVRSQFAAMQKLLNVDGYAVVGEDASGAEIVLDTALLRKQFEISEG</sequence>
<dbReference type="AlphaFoldDB" id="A0A5B8RB17"/>
<accession>A0A5B8RB17</accession>
<dbReference type="SUPFAM" id="SSF53649">
    <property type="entry name" value="Alkaline phosphatase-like"/>
    <property type="match status" value="1"/>
</dbReference>
<dbReference type="Pfam" id="PF25861">
    <property type="entry name" value="PglZ_2nd"/>
    <property type="match status" value="1"/>
</dbReference>
<reference evidence="4" key="1">
    <citation type="submission" date="2019-06" db="EMBL/GenBank/DDBJ databases">
        <authorList>
            <person name="Murdoch R.W."/>
            <person name="Fathepure B."/>
        </authorList>
    </citation>
    <scope>NUCLEOTIDE SEQUENCE</scope>
</reference>
<dbReference type="InterPro" id="IPR058882">
    <property type="entry name" value="PglZ_C"/>
</dbReference>
<evidence type="ECO:0000259" key="3">
    <source>
        <dbReference type="Pfam" id="PF25863"/>
    </source>
</evidence>
<evidence type="ECO:0000259" key="2">
    <source>
        <dbReference type="Pfam" id="PF25861"/>
    </source>
</evidence>
<dbReference type="InterPro" id="IPR017850">
    <property type="entry name" value="Alkaline_phosphatase_core_sf"/>
</dbReference>
<feature type="domain" description="Alkaline phosphatase-like protein PglZ second" evidence="2">
    <location>
        <begin position="177"/>
        <end position="307"/>
    </location>
</feature>
<evidence type="ECO:0000256" key="1">
    <source>
        <dbReference type="SAM" id="Coils"/>
    </source>
</evidence>
<dbReference type="Pfam" id="PF08665">
    <property type="entry name" value="PglZ"/>
    <property type="match status" value="1"/>
</dbReference>
<gene>
    <name evidence="4" type="ORF">KBTEX_02309</name>
</gene>
<dbReference type="InterPro" id="IPR058881">
    <property type="entry name" value="PglZ_2nd"/>
</dbReference>
<dbReference type="EMBL" id="MN079119">
    <property type="protein sequence ID" value="QEA05980.1"/>
    <property type="molecule type" value="Genomic_DNA"/>
</dbReference>
<evidence type="ECO:0000313" key="4">
    <source>
        <dbReference type="EMBL" id="QEA05980.1"/>
    </source>
</evidence>
<name>A0A5B8RB17_9ZZZZ</name>
<feature type="coiled-coil region" evidence="1">
    <location>
        <begin position="423"/>
        <end position="450"/>
    </location>
</feature>
<feature type="domain" description="Alkaline phosphatase-like protein PglZ C-terminal" evidence="3">
    <location>
        <begin position="805"/>
        <end position="905"/>
    </location>
</feature>
<dbReference type="NCBIfam" id="NF033446">
    <property type="entry name" value="BREX_PglZ_2"/>
    <property type="match status" value="1"/>
</dbReference>
<keyword evidence="1" id="KW-0175">Coiled coil</keyword>
<organism evidence="4">
    <name type="scientific">uncultured organism</name>
    <dbReference type="NCBI Taxonomy" id="155900"/>
    <lineage>
        <taxon>unclassified sequences</taxon>
        <taxon>environmental samples</taxon>
    </lineage>
</organism>
<proteinExistence type="predicted"/>
<protein>
    <submittedName>
        <fullName evidence="4">Uncharacterized protein</fullName>
    </submittedName>
</protein>
<dbReference type="InterPro" id="IPR047992">
    <property type="entry name" value="BREX_PglZ"/>
</dbReference>